<proteinExistence type="predicted"/>
<accession>A0A6J7EDM1</accession>
<evidence type="ECO:0000313" key="1">
    <source>
        <dbReference type="EMBL" id="CAB4877923.1"/>
    </source>
</evidence>
<sequence length="75" mass="8306">MRADDCCYSPVEVPTEGNLFARCFSVHVNKDQVGFGLELMYPGVCGRHERMGRVHSVIAAQVENSKPHAILFNNG</sequence>
<gene>
    <name evidence="1" type="ORF">UFOPK3444_01135</name>
</gene>
<organism evidence="1">
    <name type="scientific">freshwater metagenome</name>
    <dbReference type="NCBI Taxonomy" id="449393"/>
    <lineage>
        <taxon>unclassified sequences</taxon>
        <taxon>metagenomes</taxon>
        <taxon>ecological metagenomes</taxon>
    </lineage>
</organism>
<reference evidence="1" key="1">
    <citation type="submission" date="2020-05" db="EMBL/GenBank/DDBJ databases">
        <authorList>
            <person name="Chiriac C."/>
            <person name="Salcher M."/>
            <person name="Ghai R."/>
            <person name="Kavagutti S V."/>
        </authorList>
    </citation>
    <scope>NUCLEOTIDE SEQUENCE</scope>
</reference>
<name>A0A6J7EDM1_9ZZZZ</name>
<dbReference type="EMBL" id="CAFBLU010000019">
    <property type="protein sequence ID" value="CAB4877923.1"/>
    <property type="molecule type" value="Genomic_DNA"/>
</dbReference>
<protein>
    <submittedName>
        <fullName evidence="1">Unannotated protein</fullName>
    </submittedName>
</protein>
<dbReference type="AlphaFoldDB" id="A0A6J7EDM1"/>